<comment type="caution">
    <text evidence="2">The sequence shown here is derived from an EMBL/GenBank/DDBJ whole genome shotgun (WGS) entry which is preliminary data.</text>
</comment>
<reference evidence="2" key="1">
    <citation type="journal article" date="2018" name="Genome Biol.">
        <title>SKESA: strategic k-mer extension for scrupulous assemblies.</title>
        <authorList>
            <person name="Souvorov A."/>
            <person name="Agarwala R."/>
            <person name="Lipman D.J."/>
        </authorList>
    </citation>
    <scope>NUCLEOTIDE SEQUENCE</scope>
    <source>
        <strain evidence="2">MA.CK_97/00003274</strain>
    </source>
</reference>
<evidence type="ECO:0000313" key="2">
    <source>
        <dbReference type="EMBL" id="HAG1966978.1"/>
    </source>
</evidence>
<feature type="region of interest" description="Disordered" evidence="1">
    <location>
        <begin position="594"/>
        <end position="613"/>
    </location>
</feature>
<accession>A0A759MCF9</accession>
<dbReference type="EMBL" id="DAAXPA010000038">
    <property type="protein sequence ID" value="HAG1966978.1"/>
    <property type="molecule type" value="Genomic_DNA"/>
</dbReference>
<dbReference type="AlphaFoldDB" id="A0A759MCF9"/>
<sequence>ETDLSAKQNINITADHGSVKIIGKSKDVVSSVSSTNGSITIKAGGGETAVRLTSAHITAAGGNISVRGATTGKLSGVRFSDVTMAANSDVGVIDVYASSKGYFDEYQEFGSLYFDGKNSFSSNKMTFTGENNGGYLGSGVAFITPLGSVESIDTFNGDTVIYGTGGKGVSFRQTTLNFKNGNSEITGVSNKNSNGGDVYYGAGAIFFDGDESYNNVRVSVVLDNANLTISADGSKVKSLGSAGVGAFAISSAATRSRVPGMKFSGKGNVNLIGKSNDGAGVDARFFDNQDLDGDLNISGSSNTGAGVRLNDRLNVNLKDAVITGNSISGVGVDITTGDSGTPVVNLNNNKIKGISEESIGVRINGKNVSITNGSIEGTVVRGSGSGVVLAGNSDYTISGATVTGKSADGAGVSVSGNLAVNDNASIDGTATGEGATGVQVSGNLNSTGGSRIHGTALSGDGVQVSGDTSLSGVSLSGDTGTGTGVNIAGNLKTDEKTTVTGKSTDTGTGVSLGASLEGGKVSGTSADGTGLQLADNATVINSELNGTSTSGDGVSVTGKTILDDTTAQKLHAESGSGNGLSLKDGADISIVHITQSEQPKNDADGKPVTDTSGNPVMETVTMTAPVTVPVTLTGTSGSGSGVA</sequence>
<feature type="non-terminal residue" evidence="2">
    <location>
        <position position="1"/>
    </location>
</feature>
<dbReference type="InterPro" id="IPR006626">
    <property type="entry name" value="PbH1"/>
</dbReference>
<evidence type="ECO:0008006" key="3">
    <source>
        <dbReference type="Google" id="ProtNLM"/>
    </source>
</evidence>
<dbReference type="SMART" id="SM00710">
    <property type="entry name" value="PbH1"/>
    <property type="match status" value="7"/>
</dbReference>
<feature type="compositionally biased region" description="Polar residues" evidence="1">
    <location>
        <begin position="438"/>
        <end position="449"/>
    </location>
</feature>
<gene>
    <name evidence="2" type="ORF">G8R56_005287</name>
</gene>
<organism evidence="2">
    <name type="scientific">Salmonella enterica</name>
    <name type="common">Salmonella choleraesuis</name>
    <dbReference type="NCBI Taxonomy" id="28901"/>
    <lineage>
        <taxon>Bacteria</taxon>
        <taxon>Pseudomonadati</taxon>
        <taxon>Pseudomonadota</taxon>
        <taxon>Gammaproteobacteria</taxon>
        <taxon>Enterobacterales</taxon>
        <taxon>Enterobacteriaceae</taxon>
        <taxon>Salmonella</taxon>
    </lineage>
</organism>
<evidence type="ECO:0000256" key="1">
    <source>
        <dbReference type="SAM" id="MobiDB-lite"/>
    </source>
</evidence>
<reference evidence="2" key="2">
    <citation type="submission" date="2020-02" db="EMBL/GenBank/DDBJ databases">
        <authorList>
            <consortium name="NCBI Pathogen Detection Project"/>
        </authorList>
    </citation>
    <scope>NUCLEOTIDE SEQUENCE</scope>
    <source>
        <strain evidence="2">MA.CK_97/00003274</strain>
    </source>
</reference>
<name>A0A759MCF9_SALER</name>
<proteinExistence type="predicted"/>
<feature type="region of interest" description="Disordered" evidence="1">
    <location>
        <begin position="430"/>
        <end position="456"/>
    </location>
</feature>
<feature type="non-terminal residue" evidence="2">
    <location>
        <position position="643"/>
    </location>
</feature>
<protein>
    <recommendedName>
        <fullName evidence="3">S-layer family protein</fullName>
    </recommendedName>
</protein>